<evidence type="ECO:0000313" key="3">
    <source>
        <dbReference type="Proteomes" id="UP000257144"/>
    </source>
</evidence>
<dbReference type="InterPro" id="IPR047194">
    <property type="entry name" value="CwlT-like_lysozyme"/>
</dbReference>
<dbReference type="EMBL" id="QNQT01000001">
    <property type="protein sequence ID" value="RDU38954.1"/>
    <property type="molecule type" value="Genomic_DNA"/>
</dbReference>
<evidence type="ECO:0000259" key="1">
    <source>
        <dbReference type="Pfam" id="PF13702"/>
    </source>
</evidence>
<dbReference type="CDD" id="cd16891">
    <property type="entry name" value="CwlT-like"/>
    <property type="match status" value="1"/>
</dbReference>
<keyword evidence="3" id="KW-1185">Reference proteome</keyword>
<accession>A0A3D8GWY4</accession>
<dbReference type="PANTHER" id="PTHR34135">
    <property type="entry name" value="LYSOZYME"/>
    <property type="match status" value="1"/>
</dbReference>
<gene>
    <name evidence="2" type="ORF">DRW41_01600</name>
</gene>
<feature type="domain" description="CwlT-like lysozyme" evidence="1">
    <location>
        <begin position="32"/>
        <end position="186"/>
    </location>
</feature>
<protein>
    <recommendedName>
        <fullName evidence="1">CwlT-like lysozyme domain-containing protein</fullName>
    </recommendedName>
</protein>
<sequence>MILAGVFCLVALLNGELSFTKNPELVYKNLPSENVKKYTPLIHMELEKVQLEEYTPLLAAVMQQESKGKGGDPMQSSESAGLARNAIRDPEQSIRQGVKHFHKAYQYGEKKNVDLPTIIQAYNMGIGYIDFVAEKGGKHKEDFAKEYSYIQVQKNPKLYNCGGDKNNFRYPYCYGDFTYSTKVMSNLHTMNQPLAGKRR</sequence>
<dbReference type="Pfam" id="PF13702">
    <property type="entry name" value="Lysozyme_like"/>
    <property type="match status" value="1"/>
</dbReference>
<dbReference type="PANTHER" id="PTHR34135:SF3">
    <property type="entry name" value="PNEUMOCOCCAL VACCINE ANTIGEN A"/>
    <property type="match status" value="1"/>
</dbReference>
<comment type="caution">
    <text evidence="2">The sequence shown here is derived from an EMBL/GenBank/DDBJ whole genome shotgun (WGS) entry which is preliminary data.</text>
</comment>
<name>A0A3D8GWY4_9BACI</name>
<evidence type="ECO:0000313" key="2">
    <source>
        <dbReference type="EMBL" id="RDU38954.1"/>
    </source>
</evidence>
<dbReference type="SUPFAM" id="SSF53955">
    <property type="entry name" value="Lysozyme-like"/>
    <property type="match status" value="1"/>
</dbReference>
<organism evidence="2 3">
    <name type="scientific">Neobacillus piezotolerans</name>
    <dbReference type="NCBI Taxonomy" id="2259171"/>
    <lineage>
        <taxon>Bacteria</taxon>
        <taxon>Bacillati</taxon>
        <taxon>Bacillota</taxon>
        <taxon>Bacilli</taxon>
        <taxon>Bacillales</taxon>
        <taxon>Bacillaceae</taxon>
        <taxon>Neobacillus</taxon>
    </lineage>
</organism>
<proteinExistence type="predicted"/>
<dbReference type="Proteomes" id="UP000257144">
    <property type="component" value="Unassembled WGS sequence"/>
</dbReference>
<dbReference type="Gene3D" id="1.10.530.10">
    <property type="match status" value="1"/>
</dbReference>
<dbReference type="GO" id="GO:0016052">
    <property type="term" value="P:carbohydrate catabolic process"/>
    <property type="evidence" value="ECO:0007669"/>
    <property type="project" value="TreeGrafter"/>
</dbReference>
<dbReference type="InterPro" id="IPR023346">
    <property type="entry name" value="Lysozyme-like_dom_sf"/>
</dbReference>
<dbReference type="AlphaFoldDB" id="A0A3D8GWY4"/>
<dbReference type="OrthoDB" id="9813368at2"/>
<reference evidence="2 3" key="1">
    <citation type="submission" date="2018-07" db="EMBL/GenBank/DDBJ databases">
        <title>Bacillus sp. YLB-04 draft genome sequence.</title>
        <authorList>
            <person name="Yu L."/>
            <person name="Tang X."/>
        </authorList>
    </citation>
    <scope>NUCLEOTIDE SEQUENCE [LARGE SCALE GENOMIC DNA]</scope>
    <source>
        <strain evidence="2 3">YLB-04</strain>
    </source>
</reference>